<dbReference type="SUPFAM" id="SSF53098">
    <property type="entry name" value="Ribonuclease H-like"/>
    <property type="match status" value="1"/>
</dbReference>
<feature type="domain" description="Exonuclease" evidence="1">
    <location>
        <begin position="8"/>
        <end position="174"/>
    </location>
</feature>
<evidence type="ECO:0000313" key="2">
    <source>
        <dbReference type="EMBL" id="PIR77849.1"/>
    </source>
</evidence>
<dbReference type="AlphaFoldDB" id="A0A2M6P2W1"/>
<dbReference type="Gene3D" id="3.30.420.10">
    <property type="entry name" value="Ribonuclease H-like superfamily/Ribonuclease H"/>
    <property type="match status" value="1"/>
</dbReference>
<organism evidence="2 3">
    <name type="scientific">Candidatus Magasanikbacteria bacterium CG10_big_fil_rev_8_21_14_0_10_38_6</name>
    <dbReference type="NCBI Taxonomy" id="1974647"/>
    <lineage>
        <taxon>Bacteria</taxon>
        <taxon>Candidatus Magasanikiibacteriota</taxon>
    </lineage>
</organism>
<dbReference type="PANTHER" id="PTHR30231">
    <property type="entry name" value="DNA POLYMERASE III SUBUNIT EPSILON"/>
    <property type="match status" value="1"/>
</dbReference>
<dbReference type="EMBL" id="PFBW01000011">
    <property type="protein sequence ID" value="PIR77849.1"/>
    <property type="molecule type" value="Genomic_DNA"/>
</dbReference>
<dbReference type="GO" id="GO:0045004">
    <property type="term" value="P:DNA replication proofreading"/>
    <property type="evidence" value="ECO:0007669"/>
    <property type="project" value="TreeGrafter"/>
</dbReference>
<dbReference type="GO" id="GO:0003676">
    <property type="term" value="F:nucleic acid binding"/>
    <property type="evidence" value="ECO:0007669"/>
    <property type="project" value="InterPro"/>
</dbReference>
<evidence type="ECO:0000313" key="3">
    <source>
        <dbReference type="Proteomes" id="UP000228528"/>
    </source>
</evidence>
<dbReference type="GO" id="GO:0005829">
    <property type="term" value="C:cytosol"/>
    <property type="evidence" value="ECO:0007669"/>
    <property type="project" value="TreeGrafter"/>
</dbReference>
<dbReference type="PANTHER" id="PTHR30231:SF41">
    <property type="entry name" value="DNA POLYMERASE III SUBUNIT EPSILON"/>
    <property type="match status" value="1"/>
</dbReference>
<reference evidence="3" key="1">
    <citation type="submission" date="2017-09" db="EMBL/GenBank/DDBJ databases">
        <title>Depth-based differentiation of microbial function through sediment-hosted aquifers and enrichment of novel symbionts in the deep terrestrial subsurface.</title>
        <authorList>
            <person name="Probst A.J."/>
            <person name="Ladd B."/>
            <person name="Jarett J.K."/>
            <person name="Geller-Mcgrath D.E."/>
            <person name="Sieber C.M.K."/>
            <person name="Emerson J.B."/>
            <person name="Anantharaman K."/>
            <person name="Thomas B.C."/>
            <person name="Malmstrom R."/>
            <person name="Stieglmeier M."/>
            <person name="Klingl A."/>
            <person name="Woyke T."/>
            <person name="Ryan C.M."/>
            <person name="Banfield J.F."/>
        </authorList>
    </citation>
    <scope>NUCLEOTIDE SEQUENCE [LARGE SCALE GENOMIC DNA]</scope>
</reference>
<dbReference type="InterPro" id="IPR013520">
    <property type="entry name" value="Ribonucl_H"/>
</dbReference>
<sequence length="251" mass="28014">MKLTLTRPLVFFDLETTGVDPYNDRIVQLAAIKYFPDGQKTTHEWIVNPGMPIPKGASDIHGITDDMVQDKPLLGDLTKDLATLFDGVDLGGYNVKNFDIPLLAVEFERIGLPLDTEQIKIVDAMKIFQIKEPRTLTAAYKKFCGKELTDAHDAMADIVASVEVLEGQMAQYDDVPSTVTDLHDFCFPHDPDAFDAEGKLRFVDGALTINFGKNKGKSLQFLSTNDPGYLEWILKSNFSDKVKEALRDVLK</sequence>
<dbReference type="Pfam" id="PF00929">
    <property type="entry name" value="RNase_T"/>
    <property type="match status" value="1"/>
</dbReference>
<dbReference type="GO" id="GO:0008408">
    <property type="term" value="F:3'-5' exonuclease activity"/>
    <property type="evidence" value="ECO:0007669"/>
    <property type="project" value="TreeGrafter"/>
</dbReference>
<protein>
    <submittedName>
        <fullName evidence="2">DNA polymerase III subunit epsilon</fullName>
    </submittedName>
</protein>
<dbReference type="Proteomes" id="UP000228528">
    <property type="component" value="Unassembled WGS sequence"/>
</dbReference>
<name>A0A2M6P2W1_9BACT</name>
<accession>A0A2M6P2W1</accession>
<gene>
    <name evidence="2" type="ORF">COU30_00240</name>
</gene>
<dbReference type="SMART" id="SM00479">
    <property type="entry name" value="EXOIII"/>
    <property type="match status" value="1"/>
</dbReference>
<comment type="caution">
    <text evidence="2">The sequence shown here is derived from an EMBL/GenBank/DDBJ whole genome shotgun (WGS) entry which is preliminary data.</text>
</comment>
<dbReference type="InterPro" id="IPR012337">
    <property type="entry name" value="RNaseH-like_sf"/>
</dbReference>
<dbReference type="InterPro" id="IPR036397">
    <property type="entry name" value="RNaseH_sf"/>
</dbReference>
<evidence type="ECO:0000259" key="1">
    <source>
        <dbReference type="SMART" id="SM00479"/>
    </source>
</evidence>
<dbReference type="CDD" id="cd06127">
    <property type="entry name" value="DEDDh"/>
    <property type="match status" value="1"/>
</dbReference>
<proteinExistence type="predicted"/>